<gene>
    <name evidence="2" type="ORF">I6G29_13515</name>
    <name evidence="3" type="ORF">NCTC11997_00060</name>
</gene>
<reference evidence="2 5" key="2">
    <citation type="submission" date="2020-12" db="EMBL/GenBank/DDBJ databases">
        <title>FDA dAtabase for Regulatory Grade micrObial Sequences (FDA-ARGOS): Supporting development and validation of Infectious Disease Dx tests.</title>
        <authorList>
            <person name="Sproer C."/>
            <person name="Gronow S."/>
            <person name="Severitt S."/>
            <person name="Schroder I."/>
            <person name="Tallon L."/>
            <person name="Sadzewicz L."/>
            <person name="Zhao X."/>
            <person name="Boylan J."/>
            <person name="Ott S."/>
            <person name="Bowen H."/>
            <person name="Vavikolanu K."/>
            <person name="Mehta A."/>
            <person name="Aluvathingal J."/>
            <person name="Nadendla S."/>
            <person name="Lowell S."/>
            <person name="Myers T."/>
            <person name="Yan Y."/>
            <person name="Sichtig H."/>
        </authorList>
    </citation>
    <scope>NUCLEOTIDE SEQUENCE [LARGE SCALE GENOMIC DNA]</scope>
    <source>
        <strain evidence="2 5">FDAARGOS_872</strain>
    </source>
</reference>
<dbReference type="Proteomes" id="UP000254603">
    <property type="component" value="Unassembled WGS sequence"/>
</dbReference>
<dbReference type="STRING" id="1122619.GCA_000373745_01398"/>
<evidence type="ECO:0000313" key="4">
    <source>
        <dbReference type="Proteomes" id="UP000254603"/>
    </source>
</evidence>
<evidence type="ECO:0000313" key="5">
    <source>
        <dbReference type="Proteomes" id="UP000594903"/>
    </source>
</evidence>
<reference evidence="3 4" key="1">
    <citation type="submission" date="2018-06" db="EMBL/GenBank/DDBJ databases">
        <authorList>
            <consortium name="Pathogen Informatics"/>
            <person name="Doyle S."/>
        </authorList>
    </citation>
    <scope>NUCLEOTIDE SEQUENCE [LARGE SCALE GENOMIC DNA]</scope>
    <source>
        <strain evidence="3 4">NCTC11997</strain>
    </source>
</reference>
<dbReference type="OrthoDB" id="9969707at2"/>
<feature type="signal peptide" evidence="1">
    <location>
        <begin position="1"/>
        <end position="25"/>
    </location>
</feature>
<evidence type="ECO:0000313" key="3">
    <source>
        <dbReference type="EMBL" id="SUA50154.1"/>
    </source>
</evidence>
<name>A0A378X956_9BURK</name>
<sequence>MKRILSTLVVFLLGSMSSLSTGVMASSLHSSDNPYAGADQIAVVVAKDLALDLSEKIFQGEIFSQPMSAWQFDSAYGFDNFVKDLSRQNIVQQYHGLGNLIMLSGDYEQYSVLMHVERVGTDAYRGFLSVMHSQVLSFASSEVEQLQQYLLKQPATLEKSRVSWLPLSAVLLLDIKSAPAQSQQIYLDPMPLELLQQEVLSNLKDLGWQKNIFEDLGLSLWTKGSQQLRLYFSQQTEGTALYVLAQDLTKEVYENTHE</sequence>
<protein>
    <recommendedName>
        <fullName evidence="6">DUF2066 domain-containing protein</fullName>
    </recommendedName>
</protein>
<dbReference type="AlphaFoldDB" id="A0A378X956"/>
<feature type="chain" id="PRO_5017087022" description="DUF2066 domain-containing protein" evidence="1">
    <location>
        <begin position="26"/>
        <end position="258"/>
    </location>
</feature>
<dbReference type="RefSeq" id="WP_018574581.1">
    <property type="nucleotide sequence ID" value="NZ_CP065725.1"/>
</dbReference>
<dbReference type="EMBL" id="CP065725">
    <property type="protein sequence ID" value="QPT40094.1"/>
    <property type="molecule type" value="Genomic_DNA"/>
</dbReference>
<accession>A0A378X956</accession>
<evidence type="ECO:0000256" key="1">
    <source>
        <dbReference type="SAM" id="SignalP"/>
    </source>
</evidence>
<evidence type="ECO:0000313" key="2">
    <source>
        <dbReference type="EMBL" id="QPT40094.1"/>
    </source>
</evidence>
<dbReference type="Proteomes" id="UP000594903">
    <property type="component" value="Chromosome"/>
</dbReference>
<keyword evidence="5" id="KW-1185">Reference proteome</keyword>
<evidence type="ECO:0008006" key="6">
    <source>
        <dbReference type="Google" id="ProtNLM"/>
    </source>
</evidence>
<keyword evidence="1" id="KW-0732">Signal</keyword>
<proteinExistence type="predicted"/>
<dbReference type="EMBL" id="UGSB01000001">
    <property type="protein sequence ID" value="SUA50154.1"/>
    <property type="molecule type" value="Genomic_DNA"/>
</dbReference>
<organism evidence="3 4">
    <name type="scientific">Oligella ureolytica</name>
    <dbReference type="NCBI Taxonomy" id="90244"/>
    <lineage>
        <taxon>Bacteria</taxon>
        <taxon>Pseudomonadati</taxon>
        <taxon>Pseudomonadota</taxon>
        <taxon>Betaproteobacteria</taxon>
        <taxon>Burkholderiales</taxon>
        <taxon>Alcaligenaceae</taxon>
        <taxon>Oligella</taxon>
    </lineage>
</organism>